<evidence type="ECO:0000256" key="1">
    <source>
        <dbReference type="ARBA" id="ARBA00010443"/>
    </source>
</evidence>
<dbReference type="Pfam" id="PF00483">
    <property type="entry name" value="NTP_transferase"/>
    <property type="match status" value="1"/>
</dbReference>
<keyword evidence="6" id="KW-1185">Reference proteome</keyword>
<dbReference type="EMBL" id="CP027783">
    <property type="protein sequence ID" value="AYW48732.1"/>
    <property type="molecule type" value="Genomic_DNA"/>
</dbReference>
<keyword evidence="5" id="KW-0548">Nucleotidyltransferase</keyword>
<organism evidence="5 6">
    <name type="scientific">Tetragenococcus osmophilus</name>
    <dbReference type="NCBI Taxonomy" id="526944"/>
    <lineage>
        <taxon>Bacteria</taxon>
        <taxon>Bacillati</taxon>
        <taxon>Bacillota</taxon>
        <taxon>Bacilli</taxon>
        <taxon>Lactobacillales</taxon>
        <taxon>Enterococcaceae</taxon>
        <taxon>Tetragenococcus</taxon>
    </lineage>
</organism>
<sequence length="379" mass="43194">MRTNKTCALVGNLHRYNELMPLIKRRPLATLPFDSKYRLIDFNLSNIANANIKSLFMVFNEGETQSVFDHVGGGKEWNLDGIQNRFFIHTYQDFIRKEDNNSSYYDVVIDYLRKSKSEYVVYMGSKILCNIDLKTLLHIHQVRNCDMTVVYKKISAEKTNGQDILLTLDNDHTIKEKTFAKDVTDQEEVNLCADIYIIKTDLLIDILQQKQAAGVLGNVESFLREHISSETNAYEYTGYLNNIFDTLSYYRANMDMLDTPKFNSLLYSSQKVYTKMKNEVPTYYSETSIVNNSQFATGCMIKGRVERSLLGRGITIEEGAEVFDSLLFPSNVVKPSATVRCAILDKNVVVDEEVRIEGTPENPVVVEKGTHVTQDIIGG</sequence>
<dbReference type="InterPro" id="IPR056818">
    <property type="entry name" value="GlmU/GlgC-like_hexapep"/>
</dbReference>
<dbReference type="RefSeq" id="WP_123936514.1">
    <property type="nucleotide sequence ID" value="NZ_BSUW01000001.1"/>
</dbReference>
<feature type="domain" description="Nucleotidyl transferase" evidence="3">
    <location>
        <begin position="19"/>
        <end position="158"/>
    </location>
</feature>
<feature type="domain" description="Glucose-1-phosphate adenylyltransferase/Bifunctional protein GlmU-like C-terminal hexapeptide" evidence="4">
    <location>
        <begin position="286"/>
        <end position="357"/>
    </location>
</feature>
<evidence type="ECO:0000259" key="4">
    <source>
        <dbReference type="Pfam" id="PF24894"/>
    </source>
</evidence>
<dbReference type="Pfam" id="PF24894">
    <property type="entry name" value="Hexapep_GlmU"/>
    <property type="match status" value="1"/>
</dbReference>
<dbReference type="Proteomes" id="UP000268310">
    <property type="component" value="Chromosome"/>
</dbReference>
<name>A0ABN5QY78_9ENTE</name>
<dbReference type="SUPFAM" id="SSF53448">
    <property type="entry name" value="Nucleotide-diphospho-sugar transferases"/>
    <property type="match status" value="1"/>
</dbReference>
<dbReference type="Gene3D" id="3.90.550.10">
    <property type="entry name" value="Spore Coat Polysaccharide Biosynthesis Protein SpsA, Chain A"/>
    <property type="match status" value="1"/>
</dbReference>
<keyword evidence="2" id="KW-0320">Glycogen biosynthesis</keyword>
<dbReference type="GO" id="GO:0016779">
    <property type="term" value="F:nucleotidyltransferase activity"/>
    <property type="evidence" value="ECO:0007669"/>
    <property type="project" value="UniProtKB-KW"/>
</dbReference>
<dbReference type="InterPro" id="IPR005835">
    <property type="entry name" value="NTP_transferase_dom"/>
</dbReference>
<gene>
    <name evidence="5" type="primary">glgD</name>
    <name evidence="5" type="ORF">C7K38_10300</name>
</gene>
<proteinExistence type="inferred from homology"/>
<evidence type="ECO:0000259" key="3">
    <source>
        <dbReference type="Pfam" id="PF00483"/>
    </source>
</evidence>
<dbReference type="Gene3D" id="2.160.10.10">
    <property type="entry name" value="Hexapeptide repeat proteins"/>
    <property type="match status" value="1"/>
</dbReference>
<dbReference type="InterPro" id="IPR029044">
    <property type="entry name" value="Nucleotide-diphossugar_trans"/>
</dbReference>
<dbReference type="PANTHER" id="PTHR43523:SF6">
    <property type="entry name" value="GLYCOGEN BIOSYNTHESIS PROTEIN GLGD"/>
    <property type="match status" value="1"/>
</dbReference>
<protein>
    <submittedName>
        <fullName evidence="5">Glucose-1-phosphate adenylyltransferase subunit GlgD</fullName>
    </submittedName>
</protein>
<dbReference type="CDD" id="cd04651">
    <property type="entry name" value="LbH_G1P_AT_C"/>
    <property type="match status" value="1"/>
</dbReference>
<dbReference type="InterPro" id="IPR011832">
    <property type="entry name" value="GlgDAde_trans"/>
</dbReference>
<dbReference type="InterPro" id="IPR011004">
    <property type="entry name" value="Trimer_LpxA-like_sf"/>
</dbReference>
<evidence type="ECO:0000313" key="5">
    <source>
        <dbReference type="EMBL" id="AYW48732.1"/>
    </source>
</evidence>
<dbReference type="InterPro" id="IPR011831">
    <property type="entry name" value="ADP-Glc_PPase"/>
</dbReference>
<evidence type="ECO:0000313" key="6">
    <source>
        <dbReference type="Proteomes" id="UP000268310"/>
    </source>
</evidence>
<keyword evidence="5" id="KW-0808">Transferase</keyword>
<comment type="similarity">
    <text evidence="1">Belongs to the bacterial/plant glucose-1-phosphate adenylyltransferase family.</text>
</comment>
<dbReference type="NCBIfam" id="TIGR02092">
    <property type="entry name" value="glgD"/>
    <property type="match status" value="1"/>
</dbReference>
<dbReference type="PANTHER" id="PTHR43523">
    <property type="entry name" value="GLUCOSE-1-PHOSPHATE ADENYLYLTRANSFERASE-RELATED"/>
    <property type="match status" value="1"/>
</dbReference>
<accession>A0ABN5QY78</accession>
<evidence type="ECO:0000256" key="2">
    <source>
        <dbReference type="ARBA" id="ARBA00023056"/>
    </source>
</evidence>
<dbReference type="SUPFAM" id="SSF51161">
    <property type="entry name" value="Trimeric LpxA-like enzymes"/>
    <property type="match status" value="1"/>
</dbReference>
<reference evidence="5 6" key="1">
    <citation type="journal article" date="2012" name="Int. J. Syst. Evol. Microbiol.">
        <title>Characterization of Tetragenococcus strains from sugar thick juice reveals a novel species, Tetragenococcus osmophilus sp. nov., and divides Tetragenococcus halophilus into two subspecies, T. halophilus subsp. halophilus subsp. nov. and T. halophilus subsp. flandriensis subsp. nov.</title>
        <authorList>
            <person name="Juste A."/>
            <person name="Van Trappen S."/>
            <person name="Verreth C."/>
            <person name="Cleenwerck I."/>
            <person name="De Vos P."/>
            <person name="Lievens B."/>
            <person name="Willems K.A."/>
        </authorList>
    </citation>
    <scope>NUCLEOTIDE SEQUENCE [LARGE SCALE GENOMIC DNA]</scope>
    <source>
        <strain evidence="5 6">JCM 31126</strain>
    </source>
</reference>